<dbReference type="InterPro" id="IPR029020">
    <property type="entry name" value="Ammonium/urea_transptr"/>
</dbReference>
<dbReference type="EMBL" id="BFEA01000437">
    <property type="protein sequence ID" value="GBG83387.1"/>
    <property type="molecule type" value="Genomic_DNA"/>
</dbReference>
<evidence type="ECO:0000256" key="5">
    <source>
        <dbReference type="ARBA" id="ARBA00022989"/>
    </source>
</evidence>
<dbReference type="GO" id="GO:0005886">
    <property type="term" value="C:plasma membrane"/>
    <property type="evidence" value="ECO:0007669"/>
    <property type="project" value="UniProtKB-SubCell"/>
</dbReference>
<dbReference type="OrthoDB" id="534912at2759"/>
<dbReference type="STRING" id="69332.A0A388LM54"/>
<evidence type="ECO:0000256" key="2">
    <source>
        <dbReference type="ARBA" id="ARBA00005887"/>
    </source>
</evidence>
<name>A0A388LM54_CHABU</name>
<evidence type="ECO:0000256" key="7">
    <source>
        <dbReference type="ARBA" id="ARBA00023177"/>
    </source>
</evidence>
<keyword evidence="7 8" id="KW-0924">Ammonia transport</keyword>
<protein>
    <recommendedName>
        <fullName evidence="8">Ammonium transporter</fullName>
    </recommendedName>
</protein>
<feature type="transmembrane region" description="Helical" evidence="8">
    <location>
        <begin position="141"/>
        <end position="162"/>
    </location>
</feature>
<keyword evidence="3 8" id="KW-0813">Transport</keyword>
<evidence type="ECO:0000256" key="6">
    <source>
        <dbReference type="ARBA" id="ARBA00023136"/>
    </source>
</evidence>
<dbReference type="Pfam" id="PF00909">
    <property type="entry name" value="Ammonium_transp"/>
    <property type="match status" value="1"/>
</dbReference>
<feature type="domain" description="Ammonium transporter AmtB-like" evidence="9">
    <location>
        <begin position="12"/>
        <end position="449"/>
    </location>
</feature>
<evidence type="ECO:0000256" key="4">
    <source>
        <dbReference type="ARBA" id="ARBA00022692"/>
    </source>
</evidence>
<dbReference type="InterPro" id="IPR024041">
    <property type="entry name" value="NH4_transpt_AmtB-like_dom"/>
</dbReference>
<feature type="transmembrane region" description="Helical" evidence="8">
    <location>
        <begin position="408"/>
        <end position="433"/>
    </location>
</feature>
<gene>
    <name evidence="10" type="ORF">CBR_g37101</name>
</gene>
<keyword evidence="5 8" id="KW-1133">Transmembrane helix</keyword>
<sequence length="466" mass="49915">MYSLGTSVDAAFLLFSAYLVFVLQAGFAMLTAGSARAQNKLNVMLTTVVDAAVCAIFYYIFGFACAYGRPWNGFVGRGDFTEWLNLANSAQFDEYFNPRRGENHPWNPLANHRVWVFEWATAAAVAAIASGAMAERSQVTAHVACSAFLSGFVYPVICHWVWEPHGWLSVYSQGTRLMGVGMIDIAGSGAIHLTGAIAGFWGAIILGPRRGRFHSNGADDAAQPKESSSQGGRSTLVVMGTLLLWLGWYGINPGSILGIVPKHYVAMDVVVDRAAVTTTLAGAAAAITMLFARRLMRGRWDVEDACSGLLGGLVAVSAGCTVIEPSVAVLLGFLAAWMLIGTKQLAMAVGLDDPVEAVQRHGACGLLGLLFVGLLAKEDHVMQTFGDGYSNQETPCGWLYGIRGRKLLAAQAIGAACVVGWTSVAMAPLFLMLRMAGLLRISEEEEDARLGFSADDNYEHVLGQER</sequence>
<evidence type="ECO:0000256" key="8">
    <source>
        <dbReference type="RuleBase" id="RU362002"/>
    </source>
</evidence>
<dbReference type="PANTHER" id="PTHR11730:SF6">
    <property type="entry name" value="AMMONIUM TRANSPORTER"/>
    <property type="match status" value="1"/>
</dbReference>
<evidence type="ECO:0000313" key="11">
    <source>
        <dbReference type="Proteomes" id="UP000265515"/>
    </source>
</evidence>
<accession>A0A388LM54</accession>
<keyword evidence="4 8" id="KW-0812">Transmembrane</keyword>
<evidence type="ECO:0000256" key="1">
    <source>
        <dbReference type="ARBA" id="ARBA00004141"/>
    </source>
</evidence>
<dbReference type="GO" id="GO:0008519">
    <property type="term" value="F:ammonium channel activity"/>
    <property type="evidence" value="ECO:0007669"/>
    <property type="project" value="InterPro"/>
</dbReference>
<feature type="transmembrane region" description="Helical" evidence="8">
    <location>
        <begin position="182"/>
        <end position="206"/>
    </location>
</feature>
<evidence type="ECO:0000256" key="3">
    <source>
        <dbReference type="ARBA" id="ARBA00022448"/>
    </source>
</evidence>
<dbReference type="SUPFAM" id="SSF111352">
    <property type="entry name" value="Ammonium transporter"/>
    <property type="match status" value="1"/>
</dbReference>
<comment type="subcellular location">
    <subcellularLocation>
        <location evidence="8">Cell membrane</location>
        <topology evidence="8">Multi-pass membrane protein</topology>
    </subcellularLocation>
    <subcellularLocation>
        <location evidence="1">Membrane</location>
        <topology evidence="1">Multi-pass membrane protein</topology>
    </subcellularLocation>
</comment>
<dbReference type="InterPro" id="IPR001905">
    <property type="entry name" value="Ammonium_transpt"/>
</dbReference>
<dbReference type="Gene3D" id="1.10.3430.10">
    <property type="entry name" value="Ammonium transporter AmtB like domains"/>
    <property type="match status" value="1"/>
</dbReference>
<comment type="caution">
    <text evidence="10">The sequence shown here is derived from an EMBL/GenBank/DDBJ whole genome shotgun (WGS) entry which is preliminary data.</text>
</comment>
<dbReference type="Proteomes" id="UP000265515">
    <property type="component" value="Unassembled WGS sequence"/>
</dbReference>
<feature type="transmembrane region" description="Helical" evidence="8">
    <location>
        <begin position="43"/>
        <end position="61"/>
    </location>
</feature>
<evidence type="ECO:0000313" key="10">
    <source>
        <dbReference type="EMBL" id="GBG83387.1"/>
    </source>
</evidence>
<comment type="similarity">
    <text evidence="2 8">Belongs to the ammonia transporter channel (TC 1.A.11.2) family.</text>
</comment>
<feature type="transmembrane region" description="Helical" evidence="8">
    <location>
        <begin position="114"/>
        <end position="134"/>
    </location>
</feature>
<organism evidence="10 11">
    <name type="scientific">Chara braunii</name>
    <name type="common">Braun's stonewort</name>
    <dbReference type="NCBI Taxonomy" id="69332"/>
    <lineage>
        <taxon>Eukaryota</taxon>
        <taxon>Viridiplantae</taxon>
        <taxon>Streptophyta</taxon>
        <taxon>Charophyceae</taxon>
        <taxon>Charales</taxon>
        <taxon>Characeae</taxon>
        <taxon>Chara</taxon>
    </lineage>
</organism>
<reference evidence="10 11" key="1">
    <citation type="journal article" date="2018" name="Cell">
        <title>The Chara Genome: Secondary Complexity and Implications for Plant Terrestrialization.</title>
        <authorList>
            <person name="Nishiyama T."/>
            <person name="Sakayama H."/>
            <person name="Vries J.D."/>
            <person name="Buschmann H."/>
            <person name="Saint-Marcoux D."/>
            <person name="Ullrich K.K."/>
            <person name="Haas F.B."/>
            <person name="Vanderstraeten L."/>
            <person name="Becker D."/>
            <person name="Lang D."/>
            <person name="Vosolsobe S."/>
            <person name="Rombauts S."/>
            <person name="Wilhelmsson P.K.I."/>
            <person name="Janitza P."/>
            <person name="Kern R."/>
            <person name="Heyl A."/>
            <person name="Rumpler F."/>
            <person name="Villalobos L.I.A.C."/>
            <person name="Clay J.M."/>
            <person name="Skokan R."/>
            <person name="Toyoda A."/>
            <person name="Suzuki Y."/>
            <person name="Kagoshima H."/>
            <person name="Schijlen E."/>
            <person name="Tajeshwar N."/>
            <person name="Catarino B."/>
            <person name="Hetherington A.J."/>
            <person name="Saltykova A."/>
            <person name="Bonnot C."/>
            <person name="Breuninger H."/>
            <person name="Symeonidi A."/>
            <person name="Radhakrishnan G.V."/>
            <person name="Van Nieuwerburgh F."/>
            <person name="Deforce D."/>
            <person name="Chang C."/>
            <person name="Karol K.G."/>
            <person name="Hedrich R."/>
            <person name="Ulvskov P."/>
            <person name="Glockner G."/>
            <person name="Delwiche C.F."/>
            <person name="Petrasek J."/>
            <person name="Van de Peer Y."/>
            <person name="Friml J."/>
            <person name="Beilby M."/>
            <person name="Dolan L."/>
            <person name="Kohara Y."/>
            <person name="Sugano S."/>
            <person name="Fujiyama A."/>
            <person name="Delaux P.-M."/>
            <person name="Quint M."/>
            <person name="TheiBen G."/>
            <person name="Hagemann M."/>
            <person name="Harholt J."/>
            <person name="Dunand C."/>
            <person name="Zachgo S."/>
            <person name="Langdale J."/>
            <person name="Maumus F."/>
            <person name="Straeten D.V.D."/>
            <person name="Gould S.B."/>
            <person name="Rensing S.A."/>
        </authorList>
    </citation>
    <scope>NUCLEOTIDE SEQUENCE [LARGE SCALE GENOMIC DNA]</scope>
    <source>
        <strain evidence="10 11">S276</strain>
    </source>
</reference>
<evidence type="ECO:0000259" key="9">
    <source>
        <dbReference type="Pfam" id="PF00909"/>
    </source>
</evidence>
<feature type="transmembrane region" description="Helical" evidence="8">
    <location>
        <begin position="12"/>
        <end position="31"/>
    </location>
</feature>
<dbReference type="AlphaFoldDB" id="A0A388LM54"/>
<dbReference type="NCBIfam" id="TIGR00836">
    <property type="entry name" value="amt"/>
    <property type="match status" value="1"/>
</dbReference>
<feature type="transmembrane region" description="Helical" evidence="8">
    <location>
        <begin position="234"/>
        <end position="251"/>
    </location>
</feature>
<keyword evidence="11" id="KW-1185">Reference proteome</keyword>
<keyword evidence="6 8" id="KW-0472">Membrane</keyword>
<feature type="transmembrane region" description="Helical" evidence="8">
    <location>
        <begin position="313"/>
        <end position="340"/>
    </location>
</feature>
<comment type="caution">
    <text evidence="8">Lacks conserved residue(s) required for the propagation of feature annotation.</text>
</comment>
<feature type="transmembrane region" description="Helical" evidence="8">
    <location>
        <begin position="271"/>
        <end position="292"/>
    </location>
</feature>
<dbReference type="GO" id="GO:0097272">
    <property type="term" value="P:ammonium homeostasis"/>
    <property type="evidence" value="ECO:0007669"/>
    <property type="project" value="TreeGrafter"/>
</dbReference>
<dbReference type="Gramene" id="GBG83387">
    <property type="protein sequence ID" value="GBG83387"/>
    <property type="gene ID" value="CBR_g37101"/>
</dbReference>
<dbReference type="PANTHER" id="PTHR11730">
    <property type="entry name" value="AMMONIUM TRANSPORTER"/>
    <property type="match status" value="1"/>
</dbReference>
<proteinExistence type="inferred from homology"/>